<dbReference type="AlphaFoldDB" id="A0A9D4M9A8"/>
<gene>
    <name evidence="1" type="ORF">DPMN_035699</name>
</gene>
<comment type="caution">
    <text evidence="1">The sequence shown here is derived from an EMBL/GenBank/DDBJ whole genome shotgun (WGS) entry which is preliminary data.</text>
</comment>
<dbReference type="EMBL" id="JAIWYP010000002">
    <property type="protein sequence ID" value="KAH3872483.1"/>
    <property type="molecule type" value="Genomic_DNA"/>
</dbReference>
<protein>
    <submittedName>
        <fullName evidence="1">Uncharacterized protein</fullName>
    </submittedName>
</protein>
<sequence>MTEADETTYLGVTFDKRQTRKPPTLTLTSSGYQHTLEWLEMKMLANWQNKVLR</sequence>
<evidence type="ECO:0000313" key="2">
    <source>
        <dbReference type="Proteomes" id="UP000828390"/>
    </source>
</evidence>
<dbReference type="Proteomes" id="UP000828390">
    <property type="component" value="Unassembled WGS sequence"/>
</dbReference>
<evidence type="ECO:0000313" key="1">
    <source>
        <dbReference type="EMBL" id="KAH3872483.1"/>
    </source>
</evidence>
<reference evidence="1" key="1">
    <citation type="journal article" date="2019" name="bioRxiv">
        <title>The Genome of the Zebra Mussel, Dreissena polymorpha: A Resource for Invasive Species Research.</title>
        <authorList>
            <person name="McCartney M.A."/>
            <person name="Auch B."/>
            <person name="Kono T."/>
            <person name="Mallez S."/>
            <person name="Zhang Y."/>
            <person name="Obille A."/>
            <person name="Becker A."/>
            <person name="Abrahante J.E."/>
            <person name="Garbe J."/>
            <person name="Badalamenti J.P."/>
            <person name="Herman A."/>
            <person name="Mangelson H."/>
            <person name="Liachko I."/>
            <person name="Sullivan S."/>
            <person name="Sone E.D."/>
            <person name="Koren S."/>
            <person name="Silverstein K.A.T."/>
            <person name="Beckman K.B."/>
            <person name="Gohl D.M."/>
        </authorList>
    </citation>
    <scope>NUCLEOTIDE SEQUENCE</scope>
    <source>
        <strain evidence="1">Duluth1</strain>
        <tissue evidence="1">Whole animal</tissue>
    </source>
</reference>
<keyword evidence="2" id="KW-1185">Reference proteome</keyword>
<reference evidence="1" key="2">
    <citation type="submission" date="2020-11" db="EMBL/GenBank/DDBJ databases">
        <authorList>
            <person name="McCartney M.A."/>
            <person name="Auch B."/>
            <person name="Kono T."/>
            <person name="Mallez S."/>
            <person name="Becker A."/>
            <person name="Gohl D.M."/>
            <person name="Silverstein K.A.T."/>
            <person name="Koren S."/>
            <person name="Bechman K.B."/>
            <person name="Herman A."/>
            <person name="Abrahante J.E."/>
            <person name="Garbe J."/>
        </authorList>
    </citation>
    <scope>NUCLEOTIDE SEQUENCE</scope>
    <source>
        <strain evidence="1">Duluth1</strain>
        <tissue evidence="1">Whole animal</tissue>
    </source>
</reference>
<proteinExistence type="predicted"/>
<organism evidence="1 2">
    <name type="scientific">Dreissena polymorpha</name>
    <name type="common">Zebra mussel</name>
    <name type="synonym">Mytilus polymorpha</name>
    <dbReference type="NCBI Taxonomy" id="45954"/>
    <lineage>
        <taxon>Eukaryota</taxon>
        <taxon>Metazoa</taxon>
        <taxon>Spiralia</taxon>
        <taxon>Lophotrochozoa</taxon>
        <taxon>Mollusca</taxon>
        <taxon>Bivalvia</taxon>
        <taxon>Autobranchia</taxon>
        <taxon>Heteroconchia</taxon>
        <taxon>Euheterodonta</taxon>
        <taxon>Imparidentia</taxon>
        <taxon>Neoheterodontei</taxon>
        <taxon>Myida</taxon>
        <taxon>Dreissenoidea</taxon>
        <taxon>Dreissenidae</taxon>
        <taxon>Dreissena</taxon>
    </lineage>
</organism>
<accession>A0A9D4M9A8</accession>
<name>A0A9D4M9A8_DREPO</name>